<evidence type="ECO:0000313" key="4">
    <source>
        <dbReference type="Proteomes" id="UP000788419"/>
    </source>
</evidence>
<accession>A0ABQ6ZBK2</accession>
<feature type="signal peptide" evidence="1">
    <location>
        <begin position="1"/>
        <end position="41"/>
    </location>
</feature>
<dbReference type="Proteomes" id="UP000788419">
    <property type="component" value="Unassembled WGS sequence"/>
</dbReference>
<keyword evidence="4" id="KW-1185">Reference proteome</keyword>
<sequence>MNRRYQHARPSTTARIVAPNAAWACVLAGIAWLASGLPASAAEPEQPPTGAGLTATIAALDAAVFDAFNRCAEPGQLDRHASYFDPAVEFYHDTGGVTWTREAMLDNTRKYVCGKFTRELVPGSLAVYPVAGFGAIARGEHRFCQSGAGTCDGQAEFVIVWRLRDGQWQITRVLSFGHRAAGNG</sequence>
<feature type="chain" id="PRO_5047008774" evidence="1">
    <location>
        <begin position="42"/>
        <end position="184"/>
    </location>
</feature>
<evidence type="ECO:0000259" key="2">
    <source>
        <dbReference type="Pfam" id="PF14534"/>
    </source>
</evidence>
<comment type="caution">
    <text evidence="3">The sequence shown here is derived from an EMBL/GenBank/DDBJ whole genome shotgun (WGS) entry which is preliminary data.</text>
</comment>
<dbReference type="SUPFAM" id="SSF54427">
    <property type="entry name" value="NTF2-like"/>
    <property type="match status" value="1"/>
</dbReference>
<dbReference type="InterPro" id="IPR027843">
    <property type="entry name" value="DUF4440"/>
</dbReference>
<organism evidence="3 4">
    <name type="scientific">Pseudoxanthomonas daejeonensis</name>
    <dbReference type="NCBI Taxonomy" id="266062"/>
    <lineage>
        <taxon>Bacteria</taxon>
        <taxon>Pseudomonadati</taxon>
        <taxon>Pseudomonadota</taxon>
        <taxon>Gammaproteobacteria</taxon>
        <taxon>Lysobacterales</taxon>
        <taxon>Lysobacteraceae</taxon>
        <taxon>Pseudoxanthomonas</taxon>
    </lineage>
</organism>
<feature type="domain" description="DUF4440" evidence="2">
    <location>
        <begin position="57"/>
        <end position="170"/>
    </location>
</feature>
<dbReference type="Gene3D" id="3.10.450.50">
    <property type="match status" value="1"/>
</dbReference>
<evidence type="ECO:0000256" key="1">
    <source>
        <dbReference type="SAM" id="SignalP"/>
    </source>
</evidence>
<proteinExistence type="predicted"/>
<reference evidence="3 4" key="1">
    <citation type="submission" date="2017-10" db="EMBL/GenBank/DDBJ databases">
        <title>Whole genome sequencing of members of genus Pseudoxanthomonas.</title>
        <authorList>
            <person name="Kumar S."/>
            <person name="Bansal K."/>
            <person name="Kaur A."/>
            <person name="Patil P."/>
            <person name="Sharma S."/>
            <person name="Patil P.B."/>
        </authorList>
    </citation>
    <scope>NUCLEOTIDE SEQUENCE [LARGE SCALE GENOMIC DNA]</scope>
    <source>
        <strain evidence="3 4">DSM 17801</strain>
    </source>
</reference>
<dbReference type="Pfam" id="PF14534">
    <property type="entry name" value="DUF4440"/>
    <property type="match status" value="1"/>
</dbReference>
<keyword evidence="1" id="KW-0732">Signal</keyword>
<name>A0ABQ6ZBK2_9GAMM</name>
<dbReference type="InterPro" id="IPR032710">
    <property type="entry name" value="NTF2-like_dom_sf"/>
</dbReference>
<protein>
    <submittedName>
        <fullName evidence="3">DUF4440 domain-containing protein</fullName>
    </submittedName>
</protein>
<evidence type="ECO:0000313" key="3">
    <source>
        <dbReference type="EMBL" id="KAF1696981.1"/>
    </source>
</evidence>
<gene>
    <name evidence="3" type="ORF">CSC65_02795</name>
</gene>
<dbReference type="EMBL" id="PDWN01000002">
    <property type="protein sequence ID" value="KAF1696981.1"/>
    <property type="molecule type" value="Genomic_DNA"/>
</dbReference>
<dbReference type="RefSeq" id="WP_162408452.1">
    <property type="nucleotide sequence ID" value="NZ_PDWN01000002.1"/>
</dbReference>